<protein>
    <recommendedName>
        <fullName evidence="3 10">Beta sliding clamp</fullName>
    </recommendedName>
</protein>
<evidence type="ECO:0000313" key="14">
    <source>
        <dbReference type="EMBL" id="KEK18705.1"/>
    </source>
</evidence>
<dbReference type="Gene3D" id="3.10.150.10">
    <property type="entry name" value="DNA Polymerase III, subunit A, domain 2"/>
    <property type="match status" value="1"/>
</dbReference>
<comment type="similarity">
    <text evidence="2 10">Belongs to the beta sliding clamp family.</text>
</comment>
<dbReference type="Proteomes" id="UP000027822">
    <property type="component" value="Unassembled WGS sequence"/>
</dbReference>
<dbReference type="GO" id="GO:0003887">
    <property type="term" value="F:DNA-directed DNA polymerase activity"/>
    <property type="evidence" value="ECO:0007669"/>
    <property type="project" value="UniProtKB-UniRule"/>
</dbReference>
<dbReference type="OrthoDB" id="8421503at2"/>
<dbReference type="SUPFAM" id="SSF55979">
    <property type="entry name" value="DNA clamp"/>
    <property type="match status" value="3"/>
</dbReference>
<reference evidence="14 15" key="1">
    <citation type="submission" date="2014-06" db="EMBL/GenBank/DDBJ databases">
        <title>Draft genome sequence of Bacillus manliponensis JCM 15802 (MCCC 1A00708).</title>
        <authorList>
            <person name="Lai Q."/>
            <person name="Liu Y."/>
            <person name="Shao Z."/>
        </authorList>
    </citation>
    <scope>NUCLEOTIDE SEQUENCE [LARGE SCALE GENOMIC DNA]</scope>
    <source>
        <strain evidence="14 15">JCM 15802</strain>
    </source>
</reference>
<comment type="subunit">
    <text evidence="10">Forms a ring-shaped head-to-tail homodimer around DNA.</text>
</comment>
<evidence type="ECO:0000256" key="9">
    <source>
        <dbReference type="ARBA" id="ARBA00023125"/>
    </source>
</evidence>
<accession>A0A073JWM4</accession>
<evidence type="ECO:0000256" key="2">
    <source>
        <dbReference type="ARBA" id="ARBA00010752"/>
    </source>
</evidence>
<dbReference type="SMART" id="SM00480">
    <property type="entry name" value="POL3Bc"/>
    <property type="match status" value="1"/>
</dbReference>
<dbReference type="NCBIfam" id="TIGR00663">
    <property type="entry name" value="dnan"/>
    <property type="match status" value="1"/>
</dbReference>
<dbReference type="InterPro" id="IPR022635">
    <property type="entry name" value="DNA_polIII_beta_C"/>
</dbReference>
<dbReference type="AlphaFoldDB" id="A0A073JWM4"/>
<evidence type="ECO:0000259" key="12">
    <source>
        <dbReference type="Pfam" id="PF02767"/>
    </source>
</evidence>
<dbReference type="STRING" id="574376.BAMA_04145"/>
<evidence type="ECO:0000256" key="4">
    <source>
        <dbReference type="ARBA" id="ARBA00022490"/>
    </source>
</evidence>
<evidence type="ECO:0000256" key="7">
    <source>
        <dbReference type="ARBA" id="ARBA00022705"/>
    </source>
</evidence>
<dbReference type="InterPro" id="IPR022634">
    <property type="entry name" value="DNA_polIII_beta_N"/>
</dbReference>
<dbReference type="PIRSF" id="PIRSF000804">
    <property type="entry name" value="DNA_pol_III_b"/>
    <property type="match status" value="1"/>
</dbReference>
<dbReference type="PANTHER" id="PTHR30478:SF0">
    <property type="entry name" value="BETA SLIDING CLAMP"/>
    <property type="match status" value="1"/>
</dbReference>
<keyword evidence="7 10" id="KW-0235">DNA replication</keyword>
<evidence type="ECO:0000256" key="8">
    <source>
        <dbReference type="ARBA" id="ARBA00022932"/>
    </source>
</evidence>
<evidence type="ECO:0000259" key="13">
    <source>
        <dbReference type="Pfam" id="PF02768"/>
    </source>
</evidence>
<evidence type="ECO:0000313" key="15">
    <source>
        <dbReference type="Proteomes" id="UP000027822"/>
    </source>
</evidence>
<evidence type="ECO:0000256" key="10">
    <source>
        <dbReference type="PIRNR" id="PIRNR000804"/>
    </source>
</evidence>
<dbReference type="InterPro" id="IPR001001">
    <property type="entry name" value="DNA_polIII_beta"/>
</dbReference>
<dbReference type="CDD" id="cd00140">
    <property type="entry name" value="beta_clamp"/>
    <property type="match status" value="1"/>
</dbReference>
<keyword evidence="9" id="KW-0238">DNA-binding</keyword>
<dbReference type="EMBL" id="JOTN01000012">
    <property type="protein sequence ID" value="KEK18705.1"/>
    <property type="molecule type" value="Genomic_DNA"/>
</dbReference>
<evidence type="ECO:0000259" key="11">
    <source>
        <dbReference type="Pfam" id="PF00712"/>
    </source>
</evidence>
<evidence type="ECO:0000256" key="6">
    <source>
        <dbReference type="ARBA" id="ARBA00022695"/>
    </source>
</evidence>
<gene>
    <name evidence="14" type="ORF">BAMA_04145</name>
</gene>
<dbReference type="eggNOG" id="COG0592">
    <property type="taxonomic scope" value="Bacteria"/>
</dbReference>
<feature type="domain" description="DNA polymerase III beta sliding clamp central" evidence="12">
    <location>
        <begin position="136"/>
        <end position="248"/>
    </location>
</feature>
<evidence type="ECO:0000256" key="5">
    <source>
        <dbReference type="ARBA" id="ARBA00022679"/>
    </source>
</evidence>
<dbReference type="Pfam" id="PF00712">
    <property type="entry name" value="DNA_pol3_beta"/>
    <property type="match status" value="1"/>
</dbReference>
<dbReference type="Gene3D" id="3.70.10.10">
    <property type="match status" value="1"/>
</dbReference>
<evidence type="ECO:0000256" key="3">
    <source>
        <dbReference type="ARBA" id="ARBA00021035"/>
    </source>
</evidence>
<keyword evidence="8 10" id="KW-0239">DNA-directed DNA polymerase</keyword>
<dbReference type="GO" id="GO:0003677">
    <property type="term" value="F:DNA binding"/>
    <property type="evidence" value="ECO:0007669"/>
    <property type="project" value="UniProtKB-UniRule"/>
</dbReference>
<dbReference type="GO" id="GO:0005737">
    <property type="term" value="C:cytoplasm"/>
    <property type="evidence" value="ECO:0007669"/>
    <property type="project" value="UniProtKB-SubCell"/>
</dbReference>
<comment type="function">
    <text evidence="10">Confers DNA tethering and processivity to DNA polymerases and other proteins. Acts as a clamp, forming a ring around DNA (a reaction catalyzed by the clamp-loading complex) which diffuses in an ATP-independent manner freely and bidirectionally along dsDNA. Initially characterized for its ability to contact the catalytic subunit of DNA polymerase III (Pol III), a complex, multichain enzyme responsible for most of the replicative synthesis in bacteria; Pol III exhibits 3'-5' exonuclease proofreading activity. The beta chain is required for initiation of replication as well as for processivity of DNA replication.</text>
</comment>
<comment type="subcellular location">
    <subcellularLocation>
        <location evidence="1 10">Cytoplasm</location>
    </subcellularLocation>
</comment>
<keyword evidence="4 10" id="KW-0963">Cytoplasm</keyword>
<comment type="caution">
    <text evidence="14">The sequence shown here is derived from an EMBL/GenBank/DDBJ whole genome shotgun (WGS) entry which is preliminary data.</text>
</comment>
<keyword evidence="5 10" id="KW-0808">Transferase</keyword>
<evidence type="ECO:0000256" key="1">
    <source>
        <dbReference type="ARBA" id="ARBA00004496"/>
    </source>
</evidence>
<dbReference type="GO" id="GO:0009360">
    <property type="term" value="C:DNA polymerase III complex"/>
    <property type="evidence" value="ECO:0007669"/>
    <property type="project" value="InterPro"/>
</dbReference>
<feature type="domain" description="DNA polymerase III beta sliding clamp N-terminal" evidence="11">
    <location>
        <begin position="1"/>
        <end position="126"/>
    </location>
</feature>
<keyword evidence="15" id="KW-1185">Reference proteome</keyword>
<keyword evidence="6 10" id="KW-0548">Nucleotidyltransferase</keyword>
<dbReference type="InterPro" id="IPR046938">
    <property type="entry name" value="DNA_clamp_sf"/>
</dbReference>
<dbReference type="Pfam" id="PF02767">
    <property type="entry name" value="DNA_pol3_beta_2"/>
    <property type="match status" value="1"/>
</dbReference>
<dbReference type="GO" id="GO:0008408">
    <property type="term" value="F:3'-5' exonuclease activity"/>
    <property type="evidence" value="ECO:0007669"/>
    <property type="project" value="InterPro"/>
</dbReference>
<dbReference type="GO" id="GO:0006271">
    <property type="term" value="P:DNA strand elongation involved in DNA replication"/>
    <property type="evidence" value="ECO:0007669"/>
    <property type="project" value="TreeGrafter"/>
</dbReference>
<dbReference type="PANTHER" id="PTHR30478">
    <property type="entry name" value="DNA POLYMERASE III SUBUNIT BETA"/>
    <property type="match status" value="1"/>
</dbReference>
<dbReference type="Pfam" id="PF02768">
    <property type="entry name" value="DNA_pol3_beta_3"/>
    <property type="match status" value="1"/>
</dbReference>
<sequence>MEIIINNECFNKAISEVSKAVSLKTPFPILTGIKIIAEKHCLTLIGSNSDIVIEKVIPLMINDVKVLEVYKTGSIVISAKYLSEIAKKLPSDIHLKVDEKQLVTIQSDEIIMTLNGFNPKEYPSLPQVDEATCTKISSIELMEIINQTVFAVSKSESRPVLTGVNMSFKENQISCAATNSHRLALRELAIETNVNGSFIVPSTSLNELTKLIKNETGEIHIYITDSYIVFKSKTISLFSRLIEGNYPNISGLLPKGSKTVITLDTTQLLKGIDRACLFANEWRNNNVNLEIKDGKKIRIFSNSSELGKIEETQNIKMISGEIELSISLDGSFLMDALKVIKEEEIRLSFGGSMRPVLIEPVDNSSYLHLISPVRSY</sequence>
<dbReference type="RefSeq" id="WP_034640361.1">
    <property type="nucleotide sequence ID" value="NZ_CBCSJC010000017.1"/>
</dbReference>
<dbReference type="InterPro" id="IPR022637">
    <property type="entry name" value="DNA_polIII_beta_cen"/>
</dbReference>
<name>A0A073JWM4_9BACI</name>
<organism evidence="14 15">
    <name type="scientific">Bacillus manliponensis</name>
    <dbReference type="NCBI Taxonomy" id="574376"/>
    <lineage>
        <taxon>Bacteria</taxon>
        <taxon>Bacillati</taxon>
        <taxon>Bacillota</taxon>
        <taxon>Bacilli</taxon>
        <taxon>Bacillales</taxon>
        <taxon>Bacillaceae</taxon>
        <taxon>Bacillus</taxon>
        <taxon>Bacillus cereus group</taxon>
    </lineage>
</organism>
<proteinExistence type="inferred from homology"/>
<feature type="domain" description="DNA polymerase III beta sliding clamp C-terminal" evidence="13">
    <location>
        <begin position="252"/>
        <end position="374"/>
    </location>
</feature>